<dbReference type="GO" id="GO:0000155">
    <property type="term" value="F:phosphorelay sensor kinase activity"/>
    <property type="evidence" value="ECO:0007669"/>
    <property type="project" value="InterPro"/>
</dbReference>
<feature type="domain" description="PAS" evidence="11">
    <location>
        <begin position="352"/>
        <end position="388"/>
    </location>
</feature>
<dbReference type="Gene3D" id="3.30.565.10">
    <property type="entry name" value="Histidine kinase-like ATPase, C-terminal domain"/>
    <property type="match status" value="1"/>
</dbReference>
<dbReference type="CDD" id="cd00130">
    <property type="entry name" value="PAS"/>
    <property type="match status" value="1"/>
</dbReference>
<dbReference type="PROSITE" id="PS50113">
    <property type="entry name" value="PAC"/>
    <property type="match status" value="1"/>
</dbReference>
<evidence type="ECO:0000256" key="4">
    <source>
        <dbReference type="ARBA" id="ARBA00022553"/>
    </source>
</evidence>
<dbReference type="Proteomes" id="UP000254134">
    <property type="component" value="Unassembled WGS sequence"/>
</dbReference>
<dbReference type="SMART" id="SM00065">
    <property type="entry name" value="GAF"/>
    <property type="match status" value="2"/>
</dbReference>
<comment type="caution">
    <text evidence="13">The sequence shown here is derived from an EMBL/GenBank/DDBJ whole genome shotgun (WGS) entry which is preliminary data.</text>
</comment>
<keyword evidence="7 13" id="KW-0418">Kinase</keyword>
<dbReference type="SMART" id="SM00388">
    <property type="entry name" value="HisKA"/>
    <property type="match status" value="1"/>
</dbReference>
<dbReference type="Pfam" id="PF13185">
    <property type="entry name" value="GAF_2"/>
    <property type="match status" value="2"/>
</dbReference>
<sequence>MIDRRIVDVLQSAVVQLLRAPGQTEMLGALLDCVARLVPYDSATVMLVDDDGVFRIHAARGYERFTDERSVRAIAIDQARNPLLRTIVTERAGLLVPDAHADPRWERVRGAEHVLSWIGVPLVIEGRVIGVYSVDKAEARFFTEEHLRLVEHLAPYAAVAIEEARVIERLEGEIAERRKAERRALGHGLVLQQIARREPLAHILASLTLLVEEEARGALCSILLADGEGRLRHGAAPSLPRSYVEAIDGIPIGPGAGSCGAAAFRGEPVVVEDISVDPRWDDYREAGLAAGLAACWSTPIADSEGRVVGTFAVYHTRPALPDDEQLSLIETATQLAGIAIEQDATQRALRESESRLSQILDALPVGVLVIDPAGAPTFVNAAGVEMLGPVTAPGAAVEQSLPLLDVRRAGSGEPYPAHELPLARALAGEKSRADDLELEGPDGIVPLEMLAAPVYDASGRIAFACAAFSDIRERLEVEQRLAQSQKLDALGQLAGGIAHDFNNILTAVGGYAALVLSTYAPGDPRAADVGEIVRASERAAALTQQLLTFSRRQVIRPAPIDVAQAVTELENMLRRLIGGDIELRIRTDSGPALVCADASQLSQVIVNLVLNARDAMPGGGVLTIDVSGAALGEPQAGTETGAAAGNRGEPAPRRYVSLAVSDTGVGMDAETMQHLFEPFFTTKPAGSGTGLGLATVHGIVKQGGGCVAVRSEPGEGATFTVYLPALADAGAAADIPTAGGA</sequence>
<evidence type="ECO:0000259" key="12">
    <source>
        <dbReference type="PROSITE" id="PS50113"/>
    </source>
</evidence>
<dbReference type="Gene3D" id="3.30.450.20">
    <property type="entry name" value="PAS domain"/>
    <property type="match status" value="1"/>
</dbReference>
<dbReference type="Pfam" id="PF00512">
    <property type="entry name" value="HisKA"/>
    <property type="match status" value="1"/>
</dbReference>
<keyword evidence="9" id="KW-0902">Two-component regulatory system</keyword>
<dbReference type="InterPro" id="IPR000014">
    <property type="entry name" value="PAS"/>
</dbReference>
<dbReference type="EMBL" id="QQZY01000006">
    <property type="protein sequence ID" value="RDI73923.1"/>
    <property type="molecule type" value="Genomic_DNA"/>
</dbReference>
<dbReference type="RefSeq" id="WP_114796893.1">
    <property type="nucleotide sequence ID" value="NZ_QQZY01000006.1"/>
</dbReference>
<gene>
    <name evidence="13" type="ORF">Gocc_2487</name>
</gene>
<keyword evidence="14" id="KW-1185">Reference proteome</keyword>
<dbReference type="SUPFAM" id="SSF55781">
    <property type="entry name" value="GAF domain-like"/>
    <property type="match status" value="2"/>
</dbReference>
<evidence type="ECO:0000256" key="3">
    <source>
        <dbReference type="ARBA" id="ARBA00012438"/>
    </source>
</evidence>
<reference evidence="14" key="2">
    <citation type="journal article" date="2019" name="MicrobiologyOpen">
        <title>High-quality draft genome sequence of Gaiella occulta isolated from a 150 meter deep mineral water borehole and comparison with the genome sequences of other deep-branching lineages of the phylum Actinobacteria.</title>
        <authorList>
            <person name="Severino R."/>
            <person name="Froufe H.J.C."/>
            <person name="Barroso C."/>
            <person name="Albuquerque L."/>
            <person name="Lobo-da-Cunha A."/>
            <person name="da Costa M.S."/>
            <person name="Egas C."/>
        </authorList>
    </citation>
    <scope>NUCLEOTIDE SEQUENCE [LARGE SCALE GENOMIC DNA]</scope>
    <source>
        <strain evidence="14">F2-233</strain>
    </source>
</reference>
<dbReference type="InterPro" id="IPR003661">
    <property type="entry name" value="HisK_dim/P_dom"/>
</dbReference>
<name>A0A7M2YUY2_9ACTN</name>
<dbReference type="SUPFAM" id="SSF55785">
    <property type="entry name" value="PYP-like sensor domain (PAS domain)"/>
    <property type="match status" value="1"/>
</dbReference>
<dbReference type="AlphaFoldDB" id="A0A7M2YUY2"/>
<comment type="subcellular location">
    <subcellularLocation>
        <location evidence="2">Cell membrane</location>
    </subcellularLocation>
</comment>
<keyword evidence="4" id="KW-0597">Phosphoprotein</keyword>
<dbReference type="EC" id="2.7.13.3" evidence="3"/>
<evidence type="ECO:0000256" key="7">
    <source>
        <dbReference type="ARBA" id="ARBA00022777"/>
    </source>
</evidence>
<organism evidence="13 14">
    <name type="scientific">Gaiella occulta</name>
    <dbReference type="NCBI Taxonomy" id="1002870"/>
    <lineage>
        <taxon>Bacteria</taxon>
        <taxon>Bacillati</taxon>
        <taxon>Actinomycetota</taxon>
        <taxon>Thermoleophilia</taxon>
        <taxon>Gaiellales</taxon>
        <taxon>Gaiellaceae</taxon>
        <taxon>Gaiella</taxon>
    </lineage>
</organism>
<keyword evidence="5" id="KW-0808">Transferase</keyword>
<dbReference type="InterPro" id="IPR004358">
    <property type="entry name" value="Sig_transdc_His_kin-like_C"/>
</dbReference>
<dbReference type="InterPro" id="IPR000700">
    <property type="entry name" value="PAS-assoc_C"/>
</dbReference>
<dbReference type="SUPFAM" id="SSF55874">
    <property type="entry name" value="ATPase domain of HSP90 chaperone/DNA topoisomerase II/histidine kinase"/>
    <property type="match status" value="1"/>
</dbReference>
<dbReference type="SUPFAM" id="SSF47384">
    <property type="entry name" value="Homodimeric domain of signal transducing histidine kinase"/>
    <property type="match status" value="1"/>
</dbReference>
<dbReference type="InterPro" id="IPR036890">
    <property type="entry name" value="HATPase_C_sf"/>
</dbReference>
<feature type="domain" description="PAC" evidence="12">
    <location>
        <begin position="432"/>
        <end position="483"/>
    </location>
</feature>
<dbReference type="Pfam" id="PF02518">
    <property type="entry name" value="HATPase_c"/>
    <property type="match status" value="1"/>
</dbReference>
<evidence type="ECO:0000256" key="2">
    <source>
        <dbReference type="ARBA" id="ARBA00004236"/>
    </source>
</evidence>
<dbReference type="InterPro" id="IPR013656">
    <property type="entry name" value="PAS_4"/>
</dbReference>
<dbReference type="SMART" id="SM00387">
    <property type="entry name" value="HATPase_c"/>
    <property type="match status" value="1"/>
</dbReference>
<dbReference type="InterPro" id="IPR035965">
    <property type="entry name" value="PAS-like_dom_sf"/>
</dbReference>
<dbReference type="GO" id="GO:0005886">
    <property type="term" value="C:plasma membrane"/>
    <property type="evidence" value="ECO:0007669"/>
    <property type="project" value="UniProtKB-SubCell"/>
</dbReference>
<dbReference type="Gene3D" id="1.10.287.130">
    <property type="match status" value="1"/>
</dbReference>
<evidence type="ECO:0000259" key="10">
    <source>
        <dbReference type="PROSITE" id="PS50109"/>
    </source>
</evidence>
<evidence type="ECO:0000313" key="14">
    <source>
        <dbReference type="Proteomes" id="UP000254134"/>
    </source>
</evidence>
<proteinExistence type="predicted"/>
<evidence type="ECO:0000256" key="8">
    <source>
        <dbReference type="ARBA" id="ARBA00022840"/>
    </source>
</evidence>
<dbReference type="InterPro" id="IPR029016">
    <property type="entry name" value="GAF-like_dom_sf"/>
</dbReference>
<evidence type="ECO:0000313" key="13">
    <source>
        <dbReference type="EMBL" id="RDI73923.1"/>
    </source>
</evidence>
<dbReference type="PANTHER" id="PTHR43065">
    <property type="entry name" value="SENSOR HISTIDINE KINASE"/>
    <property type="match status" value="1"/>
</dbReference>
<dbReference type="InterPro" id="IPR003018">
    <property type="entry name" value="GAF"/>
</dbReference>
<accession>A0A7M2YUY2</accession>
<dbReference type="Gene3D" id="3.30.450.40">
    <property type="match status" value="2"/>
</dbReference>
<protein>
    <recommendedName>
        <fullName evidence="3">histidine kinase</fullName>
        <ecNumber evidence="3">2.7.13.3</ecNumber>
    </recommendedName>
</protein>
<keyword evidence="8" id="KW-0067">ATP-binding</keyword>
<dbReference type="GO" id="GO:0005524">
    <property type="term" value="F:ATP binding"/>
    <property type="evidence" value="ECO:0007669"/>
    <property type="project" value="UniProtKB-KW"/>
</dbReference>
<evidence type="ECO:0000259" key="11">
    <source>
        <dbReference type="PROSITE" id="PS50112"/>
    </source>
</evidence>
<dbReference type="OrthoDB" id="1931120at2"/>
<dbReference type="PANTHER" id="PTHR43065:SF46">
    <property type="entry name" value="C4-DICARBOXYLATE TRANSPORT SENSOR PROTEIN DCTB"/>
    <property type="match status" value="1"/>
</dbReference>
<dbReference type="SMART" id="SM00091">
    <property type="entry name" value="PAS"/>
    <property type="match status" value="1"/>
</dbReference>
<dbReference type="InterPro" id="IPR003594">
    <property type="entry name" value="HATPase_dom"/>
</dbReference>
<keyword evidence="6" id="KW-0547">Nucleotide-binding</keyword>
<dbReference type="PROSITE" id="PS50109">
    <property type="entry name" value="HIS_KIN"/>
    <property type="match status" value="1"/>
</dbReference>
<dbReference type="CDD" id="cd00082">
    <property type="entry name" value="HisKA"/>
    <property type="match status" value="1"/>
</dbReference>
<dbReference type="InterPro" id="IPR005467">
    <property type="entry name" value="His_kinase_dom"/>
</dbReference>
<dbReference type="Pfam" id="PF08448">
    <property type="entry name" value="PAS_4"/>
    <property type="match status" value="1"/>
</dbReference>
<dbReference type="InterPro" id="IPR036097">
    <property type="entry name" value="HisK_dim/P_sf"/>
</dbReference>
<evidence type="ECO:0000256" key="1">
    <source>
        <dbReference type="ARBA" id="ARBA00000085"/>
    </source>
</evidence>
<evidence type="ECO:0000256" key="6">
    <source>
        <dbReference type="ARBA" id="ARBA00022741"/>
    </source>
</evidence>
<comment type="catalytic activity">
    <reaction evidence="1">
        <text>ATP + protein L-histidine = ADP + protein N-phospho-L-histidine.</text>
        <dbReference type="EC" id="2.7.13.3"/>
    </reaction>
</comment>
<dbReference type="PRINTS" id="PR00344">
    <property type="entry name" value="BCTRLSENSOR"/>
</dbReference>
<dbReference type="PROSITE" id="PS50112">
    <property type="entry name" value="PAS"/>
    <property type="match status" value="1"/>
</dbReference>
<evidence type="ECO:0000256" key="9">
    <source>
        <dbReference type="ARBA" id="ARBA00023012"/>
    </source>
</evidence>
<reference evidence="13 14" key="1">
    <citation type="submission" date="2018-07" db="EMBL/GenBank/DDBJ databases">
        <title>High-quality-draft genome sequence of Gaiella occulta.</title>
        <authorList>
            <person name="Severino R."/>
            <person name="Froufe H.J.C."/>
            <person name="Rainey F.A."/>
            <person name="Barroso C."/>
            <person name="Albuquerque L."/>
            <person name="Lobo-Da-Cunha A."/>
            <person name="Da Costa M.S."/>
            <person name="Egas C."/>
        </authorList>
    </citation>
    <scope>NUCLEOTIDE SEQUENCE [LARGE SCALE GENOMIC DNA]</scope>
    <source>
        <strain evidence="13 14">F2-233</strain>
    </source>
</reference>
<feature type="domain" description="Histidine kinase" evidence="10">
    <location>
        <begin position="496"/>
        <end position="727"/>
    </location>
</feature>
<evidence type="ECO:0000256" key="5">
    <source>
        <dbReference type="ARBA" id="ARBA00022679"/>
    </source>
</evidence>